<dbReference type="AlphaFoldDB" id="A0A0D7CLY6"/>
<gene>
    <name evidence="1" type="ORF">SNA_17920</name>
</gene>
<reference evidence="1 2" key="1">
    <citation type="submission" date="2014-09" db="EMBL/GenBank/DDBJ databases">
        <title>Draft genome sequence of Streptomyces natalensis ATCC 27448, producer of the antifungal pimaricin.</title>
        <authorList>
            <person name="Mendes M.V."/>
            <person name="Beites T."/>
            <person name="Pires S."/>
            <person name="Santos C.L."/>
            <person name="Moradas-Ferreira P."/>
        </authorList>
    </citation>
    <scope>NUCLEOTIDE SEQUENCE [LARGE SCALE GENOMIC DNA]</scope>
    <source>
        <strain evidence="1 2">ATCC 27448</strain>
    </source>
</reference>
<protein>
    <submittedName>
        <fullName evidence="1">Uncharacterized protein</fullName>
    </submittedName>
</protein>
<sequence>MTVLAPEIPSQTNPAECLVSHPTACPSWCRDRHAPVAHEFGPSVTSHWGVQARLDNPAAFGAGESFMRAELYRYDAGSEVGATTMYVQGQTDVEMTAAEVDVLLVQAQAFVDTLRVLRAQMG</sequence>
<evidence type="ECO:0000313" key="2">
    <source>
        <dbReference type="Proteomes" id="UP000032458"/>
    </source>
</evidence>
<accession>A0A0D7CLY6</accession>
<dbReference type="RefSeq" id="WP_030064845.1">
    <property type="nucleotide sequence ID" value="NZ_JRKI01000026.1"/>
</dbReference>
<proteinExistence type="predicted"/>
<dbReference type="InterPro" id="IPR054202">
    <property type="entry name" value="DUF6907"/>
</dbReference>
<comment type="caution">
    <text evidence="1">The sequence shown here is derived from an EMBL/GenBank/DDBJ whole genome shotgun (WGS) entry which is preliminary data.</text>
</comment>
<organism evidence="1 2">
    <name type="scientific">Streptomyces natalensis ATCC 27448</name>
    <dbReference type="NCBI Taxonomy" id="1240678"/>
    <lineage>
        <taxon>Bacteria</taxon>
        <taxon>Bacillati</taxon>
        <taxon>Actinomycetota</taxon>
        <taxon>Actinomycetes</taxon>
        <taxon>Kitasatosporales</taxon>
        <taxon>Streptomycetaceae</taxon>
        <taxon>Streptomyces</taxon>
    </lineage>
</organism>
<dbReference type="Pfam" id="PF21848">
    <property type="entry name" value="DUF6907"/>
    <property type="match status" value="1"/>
</dbReference>
<dbReference type="PATRIC" id="fig|1240678.4.peg.3772"/>
<name>A0A0D7CLY6_9ACTN</name>
<dbReference type="EMBL" id="JRKI01000026">
    <property type="protein sequence ID" value="KIZ16865.1"/>
    <property type="molecule type" value="Genomic_DNA"/>
</dbReference>
<evidence type="ECO:0000313" key="1">
    <source>
        <dbReference type="EMBL" id="KIZ16865.1"/>
    </source>
</evidence>
<dbReference type="Proteomes" id="UP000032458">
    <property type="component" value="Unassembled WGS sequence"/>
</dbReference>
<keyword evidence="2" id="KW-1185">Reference proteome</keyword>